<name>A0ABR7B7C7_9PSED</name>
<evidence type="ECO:0000259" key="5">
    <source>
        <dbReference type="PROSITE" id="PS50931"/>
    </source>
</evidence>
<dbReference type="RefSeq" id="WP_187523196.1">
    <property type="nucleotide sequence ID" value="NZ_JACONW010000214.1"/>
</dbReference>
<sequence>MQLPASEPLPQPALHGDLPPMLTLRAFEAVARHLSFVNAARELSVTQSALSHQVQKLEAFLECRLFIRRTRAIELTEAGRAYQLQVRQALEGIAAATRIIRHTAPAPSVLRIGLLASFATMWLAPRLSSFISANPDIRVELVPSYELADVAGGEVALAIRYGKGGWPNVNAVRFMNERLFPVCSPQYKTGWLAAQKGVKQPGLAPGPLLTAQATIPFEWLDWAKQLRVEISQLQSLMLHDYNIVVEAAVAGQGIAMGRDRLIKRRLLDGSLVHLLTDAIYEGEIGYWLVTGDEPLGSAAQRFADWLIAVSREDD</sequence>
<dbReference type="InterPro" id="IPR000847">
    <property type="entry name" value="LysR_HTH_N"/>
</dbReference>
<dbReference type="InterPro" id="IPR058163">
    <property type="entry name" value="LysR-type_TF_proteobact-type"/>
</dbReference>
<gene>
    <name evidence="6" type="ORF">H8S59_25220</name>
</gene>
<accession>A0ABR7B7C7</accession>
<evidence type="ECO:0000313" key="7">
    <source>
        <dbReference type="Proteomes" id="UP000651852"/>
    </source>
</evidence>
<dbReference type="Pfam" id="PF00126">
    <property type="entry name" value="HTH_1"/>
    <property type="match status" value="1"/>
</dbReference>
<keyword evidence="2" id="KW-0805">Transcription regulation</keyword>
<reference evidence="6 7" key="1">
    <citation type="submission" date="2020-08" db="EMBL/GenBank/DDBJ databases">
        <title>Putative novel bacterial strains isolated from necrotic wheat leaf tissues caused by Xanthomonas translucens.</title>
        <authorList>
            <person name="Tambong J.T."/>
        </authorList>
    </citation>
    <scope>NUCLEOTIDE SEQUENCE [LARGE SCALE GENOMIC DNA]</scope>
    <source>
        <strain evidence="6 7">DOAB 1069</strain>
    </source>
</reference>
<protein>
    <submittedName>
        <fullName evidence="6">LysR family transcriptional regulator</fullName>
    </submittedName>
</protein>
<dbReference type="PANTHER" id="PTHR30537">
    <property type="entry name" value="HTH-TYPE TRANSCRIPTIONAL REGULATOR"/>
    <property type="match status" value="1"/>
</dbReference>
<feature type="domain" description="HTH lysR-type" evidence="5">
    <location>
        <begin position="21"/>
        <end position="76"/>
    </location>
</feature>
<keyword evidence="4" id="KW-0804">Transcription</keyword>
<dbReference type="InterPro" id="IPR036388">
    <property type="entry name" value="WH-like_DNA-bd_sf"/>
</dbReference>
<dbReference type="InterPro" id="IPR005119">
    <property type="entry name" value="LysR_subst-bd"/>
</dbReference>
<comment type="similarity">
    <text evidence="1">Belongs to the LysR transcriptional regulatory family.</text>
</comment>
<dbReference type="Gene3D" id="1.10.10.10">
    <property type="entry name" value="Winged helix-like DNA-binding domain superfamily/Winged helix DNA-binding domain"/>
    <property type="match status" value="1"/>
</dbReference>
<dbReference type="PANTHER" id="PTHR30537:SF79">
    <property type="entry name" value="TRANSCRIPTIONAL REGULATOR-RELATED"/>
    <property type="match status" value="1"/>
</dbReference>
<evidence type="ECO:0000256" key="4">
    <source>
        <dbReference type="ARBA" id="ARBA00023163"/>
    </source>
</evidence>
<dbReference type="Proteomes" id="UP000651852">
    <property type="component" value="Unassembled WGS sequence"/>
</dbReference>
<evidence type="ECO:0000313" key="6">
    <source>
        <dbReference type="EMBL" id="MBC3953086.1"/>
    </source>
</evidence>
<dbReference type="SUPFAM" id="SSF46785">
    <property type="entry name" value="Winged helix' DNA-binding domain"/>
    <property type="match status" value="1"/>
</dbReference>
<evidence type="ECO:0000256" key="3">
    <source>
        <dbReference type="ARBA" id="ARBA00023125"/>
    </source>
</evidence>
<organism evidence="6 7">
    <name type="scientific">Pseudomonas folii</name>
    <dbReference type="NCBI Taxonomy" id="2762593"/>
    <lineage>
        <taxon>Bacteria</taxon>
        <taxon>Pseudomonadati</taxon>
        <taxon>Pseudomonadota</taxon>
        <taxon>Gammaproteobacteria</taxon>
        <taxon>Pseudomonadales</taxon>
        <taxon>Pseudomonadaceae</taxon>
        <taxon>Pseudomonas</taxon>
    </lineage>
</organism>
<dbReference type="InterPro" id="IPR036390">
    <property type="entry name" value="WH_DNA-bd_sf"/>
</dbReference>
<keyword evidence="7" id="KW-1185">Reference proteome</keyword>
<dbReference type="PRINTS" id="PR00039">
    <property type="entry name" value="HTHLYSR"/>
</dbReference>
<proteinExistence type="inferred from homology"/>
<comment type="caution">
    <text evidence="6">The sequence shown here is derived from an EMBL/GenBank/DDBJ whole genome shotgun (WGS) entry which is preliminary data.</text>
</comment>
<dbReference type="PROSITE" id="PS50931">
    <property type="entry name" value="HTH_LYSR"/>
    <property type="match status" value="1"/>
</dbReference>
<dbReference type="SUPFAM" id="SSF53850">
    <property type="entry name" value="Periplasmic binding protein-like II"/>
    <property type="match status" value="1"/>
</dbReference>
<evidence type="ECO:0000256" key="2">
    <source>
        <dbReference type="ARBA" id="ARBA00023015"/>
    </source>
</evidence>
<dbReference type="EMBL" id="JACONW010000214">
    <property type="protein sequence ID" value="MBC3953086.1"/>
    <property type="molecule type" value="Genomic_DNA"/>
</dbReference>
<evidence type="ECO:0000256" key="1">
    <source>
        <dbReference type="ARBA" id="ARBA00009437"/>
    </source>
</evidence>
<dbReference type="CDD" id="cd08432">
    <property type="entry name" value="PBP2_GcdR_TrpI_HvrB_AmpR_like"/>
    <property type="match status" value="1"/>
</dbReference>
<keyword evidence="3" id="KW-0238">DNA-binding</keyword>
<dbReference type="Pfam" id="PF03466">
    <property type="entry name" value="LysR_substrate"/>
    <property type="match status" value="1"/>
</dbReference>
<dbReference type="Gene3D" id="3.40.190.10">
    <property type="entry name" value="Periplasmic binding protein-like II"/>
    <property type="match status" value="2"/>
</dbReference>